<feature type="transmembrane region" description="Helical" evidence="12">
    <location>
        <begin position="159"/>
        <end position="180"/>
    </location>
</feature>
<feature type="transmembrane region" description="Helical" evidence="12">
    <location>
        <begin position="186"/>
        <end position="206"/>
    </location>
</feature>
<keyword evidence="9" id="KW-0406">Ion transport</keyword>
<dbReference type="Proteomes" id="UP000051934">
    <property type="component" value="Unassembled WGS sequence"/>
</dbReference>
<dbReference type="GO" id="GO:0005249">
    <property type="term" value="F:voltage-gated potassium channel activity"/>
    <property type="evidence" value="ECO:0007669"/>
    <property type="project" value="InterPro"/>
</dbReference>
<keyword evidence="10 12" id="KW-0472">Membrane</keyword>
<evidence type="ECO:0000256" key="5">
    <source>
        <dbReference type="ARBA" id="ARBA00022826"/>
    </source>
</evidence>
<evidence type="ECO:0000256" key="1">
    <source>
        <dbReference type="ARBA" id="ARBA00004141"/>
    </source>
</evidence>
<dbReference type="GO" id="GO:0008076">
    <property type="term" value="C:voltage-gated potassium channel complex"/>
    <property type="evidence" value="ECO:0007669"/>
    <property type="project" value="InterPro"/>
</dbReference>
<evidence type="ECO:0000256" key="11">
    <source>
        <dbReference type="ARBA" id="ARBA00023303"/>
    </source>
</evidence>
<evidence type="ECO:0000256" key="3">
    <source>
        <dbReference type="ARBA" id="ARBA00022538"/>
    </source>
</evidence>
<evidence type="ECO:0000256" key="4">
    <source>
        <dbReference type="ARBA" id="ARBA00022692"/>
    </source>
</evidence>
<sequence length="285" mass="31988">MQPNDDSQPSKQSPLQKAIFDIIFGYESRAGRWFDIALIVLILSSVTAVLADSVASIHLNYGTIIYRLEWAFTLIFTLEYFLRIYSTTRKRAYLFSFYGIIDLCSILPTYLAFVFPSAAYLLVIRILRVLRIFRILKLFRYIGEANLLYAALLQARRKIFVFLFSVIVLIVIFGALMFIIEGPANGFINIPVSIYWAIVTITTVGYGDITPQTPLGQFVAAFAMICGYAIIAVPTGIIGAELMQQVQRSGQRTNSVNSTCSGCQSTNHDLDARFCKFCGKDVIRS</sequence>
<dbReference type="PANTHER" id="PTHR11537">
    <property type="entry name" value="VOLTAGE-GATED POTASSIUM CHANNEL"/>
    <property type="match status" value="1"/>
</dbReference>
<keyword evidence="6" id="KW-0851">Voltage-gated channel</keyword>
<comment type="subcellular location">
    <subcellularLocation>
        <location evidence="1">Membrane</location>
        <topology evidence="1">Multi-pass membrane protein</topology>
    </subcellularLocation>
</comment>
<dbReference type="InterPro" id="IPR005821">
    <property type="entry name" value="Ion_trans_dom"/>
</dbReference>
<gene>
    <name evidence="14" type="ORF">ABR69_05525</name>
</gene>
<evidence type="ECO:0000259" key="13">
    <source>
        <dbReference type="Pfam" id="PF00520"/>
    </source>
</evidence>
<evidence type="ECO:0000256" key="6">
    <source>
        <dbReference type="ARBA" id="ARBA00022882"/>
    </source>
</evidence>
<dbReference type="InterPro" id="IPR028325">
    <property type="entry name" value="VG_K_chnl"/>
</dbReference>
<feature type="domain" description="Ion transport" evidence="13">
    <location>
        <begin position="32"/>
        <end position="248"/>
    </location>
</feature>
<keyword evidence="2" id="KW-0813">Transport</keyword>
<reference evidence="14 15" key="1">
    <citation type="submission" date="2015-10" db="EMBL/GenBank/DDBJ databases">
        <title>Metagenome-Assembled Genomes uncover a global brackish microbiome.</title>
        <authorList>
            <person name="Hugerth L.W."/>
            <person name="Larsson J."/>
            <person name="Alneberg J."/>
            <person name="Lindh M.V."/>
            <person name="Legrand C."/>
            <person name="Pinhassi J."/>
            <person name="Andersson A.F."/>
        </authorList>
    </citation>
    <scope>NUCLEOTIDE SEQUENCE [LARGE SCALE GENOMIC DNA]</scope>
    <source>
        <strain evidence="14">BACL4 MAG-120507-bin80</strain>
    </source>
</reference>
<dbReference type="Gene3D" id="1.10.287.70">
    <property type="match status" value="1"/>
</dbReference>
<keyword evidence="11" id="KW-0407">Ion channel</keyword>
<dbReference type="AlphaFoldDB" id="A0A0R2SJM6"/>
<dbReference type="EMBL" id="LIBB01000012">
    <property type="protein sequence ID" value="KRO73296.1"/>
    <property type="molecule type" value="Genomic_DNA"/>
</dbReference>
<proteinExistence type="predicted"/>
<feature type="transmembrane region" description="Helical" evidence="12">
    <location>
        <begin position="94"/>
        <end position="113"/>
    </location>
</feature>
<keyword evidence="8 12" id="KW-1133">Transmembrane helix</keyword>
<evidence type="ECO:0000256" key="8">
    <source>
        <dbReference type="ARBA" id="ARBA00022989"/>
    </source>
</evidence>
<dbReference type="Gene3D" id="1.20.120.350">
    <property type="entry name" value="Voltage-gated potassium channels. Chain C"/>
    <property type="match status" value="1"/>
</dbReference>
<feature type="transmembrane region" description="Helical" evidence="12">
    <location>
        <begin position="36"/>
        <end position="58"/>
    </location>
</feature>
<dbReference type="PRINTS" id="PR00169">
    <property type="entry name" value="KCHANNEL"/>
</dbReference>
<feature type="transmembrane region" description="Helical" evidence="12">
    <location>
        <begin position="64"/>
        <end position="82"/>
    </location>
</feature>
<protein>
    <submittedName>
        <fullName evidence="14">Ion transporter</fullName>
    </submittedName>
</protein>
<keyword evidence="3" id="KW-0633">Potassium transport</keyword>
<comment type="caution">
    <text evidence="14">The sequence shown here is derived from an EMBL/GenBank/DDBJ whole genome shotgun (WGS) entry which is preliminary data.</text>
</comment>
<evidence type="ECO:0000256" key="10">
    <source>
        <dbReference type="ARBA" id="ARBA00023136"/>
    </source>
</evidence>
<evidence type="ECO:0000256" key="12">
    <source>
        <dbReference type="SAM" id="Phobius"/>
    </source>
</evidence>
<dbReference type="InterPro" id="IPR027359">
    <property type="entry name" value="Volt_channel_dom_sf"/>
</dbReference>
<organism evidence="14 15">
    <name type="scientific">OM182 bacterium BACL3 MAG-120507-bin80</name>
    <dbReference type="NCBI Taxonomy" id="1655577"/>
    <lineage>
        <taxon>Bacteria</taxon>
        <taxon>Pseudomonadati</taxon>
        <taxon>Pseudomonadota</taxon>
        <taxon>Gammaproteobacteria</taxon>
        <taxon>OMG group</taxon>
        <taxon>OM182 clade</taxon>
    </lineage>
</organism>
<keyword evidence="7" id="KW-0630">Potassium</keyword>
<dbReference type="SUPFAM" id="SSF81324">
    <property type="entry name" value="Voltage-gated potassium channels"/>
    <property type="match status" value="1"/>
</dbReference>
<dbReference type="GO" id="GO:0001508">
    <property type="term" value="P:action potential"/>
    <property type="evidence" value="ECO:0007669"/>
    <property type="project" value="TreeGrafter"/>
</dbReference>
<name>A0A0R2SJM6_9GAMM</name>
<accession>A0A0R2SJM6</accession>
<evidence type="ECO:0000313" key="15">
    <source>
        <dbReference type="Proteomes" id="UP000051934"/>
    </source>
</evidence>
<evidence type="ECO:0000256" key="2">
    <source>
        <dbReference type="ARBA" id="ARBA00022448"/>
    </source>
</evidence>
<dbReference type="PANTHER" id="PTHR11537:SF254">
    <property type="entry name" value="POTASSIUM VOLTAGE-GATED CHANNEL PROTEIN SHAB"/>
    <property type="match status" value="1"/>
</dbReference>
<keyword evidence="4 12" id="KW-0812">Transmembrane</keyword>
<feature type="transmembrane region" description="Helical" evidence="12">
    <location>
        <begin position="218"/>
        <end position="240"/>
    </location>
</feature>
<evidence type="ECO:0000256" key="7">
    <source>
        <dbReference type="ARBA" id="ARBA00022958"/>
    </source>
</evidence>
<dbReference type="Pfam" id="PF00520">
    <property type="entry name" value="Ion_trans"/>
    <property type="match status" value="1"/>
</dbReference>
<evidence type="ECO:0000313" key="14">
    <source>
        <dbReference type="EMBL" id="KRO73296.1"/>
    </source>
</evidence>
<evidence type="ECO:0000256" key="9">
    <source>
        <dbReference type="ARBA" id="ARBA00023065"/>
    </source>
</evidence>
<keyword evidence="5" id="KW-0631">Potassium channel</keyword>